<keyword evidence="2" id="KW-0813">Transport</keyword>
<accession>S2E291</accession>
<evidence type="ECO:0000256" key="6">
    <source>
        <dbReference type="SAM" id="Phobius"/>
    </source>
</evidence>
<dbReference type="AlphaFoldDB" id="S2E291"/>
<dbReference type="RefSeq" id="WP_009032546.1">
    <property type="nucleotide sequence ID" value="NZ_ALWO02000023.1"/>
</dbReference>
<feature type="transmembrane region" description="Helical" evidence="6">
    <location>
        <begin position="333"/>
        <end position="351"/>
    </location>
</feature>
<dbReference type="InterPro" id="IPR001898">
    <property type="entry name" value="SLC13A/DASS"/>
</dbReference>
<feature type="transmembrane region" description="Helical" evidence="6">
    <location>
        <begin position="173"/>
        <end position="193"/>
    </location>
</feature>
<dbReference type="CDD" id="cd01115">
    <property type="entry name" value="SLC13_permease"/>
    <property type="match status" value="1"/>
</dbReference>
<feature type="transmembrane region" description="Helical" evidence="6">
    <location>
        <begin position="387"/>
        <end position="406"/>
    </location>
</feature>
<evidence type="ECO:0000313" key="8">
    <source>
        <dbReference type="Proteomes" id="UP000006073"/>
    </source>
</evidence>
<dbReference type="Proteomes" id="UP000006073">
    <property type="component" value="Unassembled WGS sequence"/>
</dbReference>
<feature type="transmembrane region" description="Helical" evidence="6">
    <location>
        <begin position="293"/>
        <end position="313"/>
    </location>
</feature>
<dbReference type="PROSITE" id="PS01271">
    <property type="entry name" value="NA_SULFATE"/>
    <property type="match status" value="1"/>
</dbReference>
<evidence type="ECO:0000256" key="4">
    <source>
        <dbReference type="ARBA" id="ARBA00022989"/>
    </source>
</evidence>
<keyword evidence="5 6" id="KW-0472">Membrane</keyword>
<protein>
    <submittedName>
        <fullName evidence="7">Sodium-dependent transporter (HuNaDC-1), putative</fullName>
    </submittedName>
</protein>
<feature type="transmembrane region" description="Helical" evidence="6">
    <location>
        <begin position="37"/>
        <end position="61"/>
    </location>
</feature>
<proteinExistence type="predicted"/>
<evidence type="ECO:0000256" key="3">
    <source>
        <dbReference type="ARBA" id="ARBA00022692"/>
    </source>
</evidence>
<dbReference type="EMBL" id="ALWO02000023">
    <property type="protein sequence ID" value="EOZ98576.1"/>
    <property type="molecule type" value="Genomic_DNA"/>
</dbReference>
<dbReference type="InterPro" id="IPR031312">
    <property type="entry name" value="Na/sul_symport_CS"/>
</dbReference>
<feature type="transmembrane region" description="Helical" evidence="6">
    <location>
        <begin position="363"/>
        <end position="381"/>
    </location>
</feature>
<dbReference type="eggNOG" id="COG0471">
    <property type="taxonomic scope" value="Bacteria"/>
</dbReference>
<feature type="transmembrane region" description="Helical" evidence="6">
    <location>
        <begin position="213"/>
        <end position="235"/>
    </location>
</feature>
<organism evidence="7 8">
    <name type="scientific">Indibacter alkaliphilus (strain CCUG 57479 / KCTC 22604 / LW1)</name>
    <dbReference type="NCBI Taxonomy" id="1189612"/>
    <lineage>
        <taxon>Bacteria</taxon>
        <taxon>Pseudomonadati</taxon>
        <taxon>Bacteroidota</taxon>
        <taxon>Cytophagia</taxon>
        <taxon>Cytophagales</taxon>
        <taxon>Cyclobacteriaceae</taxon>
    </lineage>
</organism>
<feature type="transmembrane region" description="Helical" evidence="6">
    <location>
        <begin position="144"/>
        <end position="161"/>
    </location>
</feature>
<gene>
    <name evidence="7" type="ORF">A33Q_1230</name>
</gene>
<sequence>MSQNSTARAGLYLGPLLFLIILFFVKPDGMTQEAISMLAVTLWVAVWWITEAIPIAATSLLPLILLPTLGALPMANTASSYSHPMVLLYMGGFMIAMAIEKWNLHKRIALNIILFIGTNIQRIILGFMLATAFLSMWISNTATALMMLPIAIAVVVQLTPGQKEVKPNKIGQALMLGIAYSASIGGVATLIGTPTNIILAGVIKEMYGYDISFAQWIVFGLPISFVLLLICWVYLVKFAYRFEKGFTVDSGQEEIQRQLALLGPMSTEEKRVSWVFGAVSFTWIMRSLLLQDYIPALDDTIIAISGVILLFVLPASQKSTKLLDWKTAERIPWGILLLFGGGLALAEGFKISGLASWIGNQFAFLDFIAFGLFLLIIIAAVNFLTEITSNVATASMILPILAAVSYSMGVHPYGLMIGATLAASCAFMLPVATPPNAVVFGSGYLSIPDMFRAGLWMNLISILILTLFTLYYLPLIWGINLSEYPF</sequence>
<feature type="transmembrane region" description="Helical" evidence="6">
    <location>
        <begin position="111"/>
        <end position="138"/>
    </location>
</feature>
<evidence type="ECO:0000256" key="2">
    <source>
        <dbReference type="ARBA" id="ARBA00022448"/>
    </source>
</evidence>
<dbReference type="NCBIfam" id="TIGR00785">
    <property type="entry name" value="dass"/>
    <property type="match status" value="1"/>
</dbReference>
<evidence type="ECO:0000256" key="5">
    <source>
        <dbReference type="ARBA" id="ARBA00023136"/>
    </source>
</evidence>
<evidence type="ECO:0000256" key="1">
    <source>
        <dbReference type="ARBA" id="ARBA00004141"/>
    </source>
</evidence>
<name>S2E291_INDAL</name>
<reference evidence="7 8" key="1">
    <citation type="journal article" date="2013" name="Genome Announc.">
        <title>Draft Genome Sequence of Indibacter alkaliphilus Strain LW1T, Isolated from Lonar Lake, a Haloalkaline Lake in the Buldana District of Maharashtra, India.</title>
        <authorList>
            <person name="Singh A."/>
            <person name="Kumar Jangir P."/>
            <person name="Sharma R."/>
            <person name="Singh A."/>
            <person name="Kumar Pinnaka A."/>
            <person name="Shivaji S."/>
        </authorList>
    </citation>
    <scope>NUCLEOTIDE SEQUENCE [LARGE SCALE GENOMIC DNA]</scope>
    <source>
        <strain evidence="8">CCUG 57479 / KCTC 22604 / LW1</strain>
    </source>
</reference>
<feature type="transmembrane region" description="Helical" evidence="6">
    <location>
        <begin position="81"/>
        <end position="99"/>
    </location>
</feature>
<feature type="transmembrane region" description="Helical" evidence="6">
    <location>
        <begin position="6"/>
        <end position="25"/>
    </location>
</feature>
<dbReference type="STRING" id="1189612.A33Q_1230"/>
<keyword evidence="3 6" id="KW-0812">Transmembrane</keyword>
<keyword evidence="4 6" id="KW-1133">Transmembrane helix</keyword>
<dbReference type="PANTHER" id="PTHR10283:SF82">
    <property type="entry name" value="SOLUTE CARRIER FAMILY 13 MEMBER 2"/>
    <property type="match status" value="1"/>
</dbReference>
<dbReference type="OrthoDB" id="9766267at2"/>
<dbReference type="PANTHER" id="PTHR10283">
    <property type="entry name" value="SOLUTE CARRIER FAMILY 13 MEMBER"/>
    <property type="match status" value="1"/>
</dbReference>
<evidence type="ECO:0000313" key="7">
    <source>
        <dbReference type="EMBL" id="EOZ98576.1"/>
    </source>
</evidence>
<keyword evidence="8" id="KW-1185">Reference proteome</keyword>
<dbReference type="GO" id="GO:0015141">
    <property type="term" value="F:succinate transmembrane transporter activity"/>
    <property type="evidence" value="ECO:0007669"/>
    <property type="project" value="UniProtKB-ARBA"/>
</dbReference>
<dbReference type="GO" id="GO:0005886">
    <property type="term" value="C:plasma membrane"/>
    <property type="evidence" value="ECO:0007669"/>
    <property type="project" value="TreeGrafter"/>
</dbReference>
<feature type="transmembrane region" description="Helical" evidence="6">
    <location>
        <begin position="453"/>
        <end position="473"/>
    </location>
</feature>
<dbReference type="Pfam" id="PF00939">
    <property type="entry name" value="Na_sulph_symp"/>
    <property type="match status" value="1"/>
</dbReference>
<comment type="subcellular location">
    <subcellularLocation>
        <location evidence="1">Membrane</location>
        <topology evidence="1">Multi-pass membrane protein</topology>
    </subcellularLocation>
</comment>
<comment type="caution">
    <text evidence="7">The sequence shown here is derived from an EMBL/GenBank/DDBJ whole genome shotgun (WGS) entry which is preliminary data.</text>
</comment>